<keyword evidence="2" id="KW-1185">Reference proteome</keyword>
<organism evidence="1 2">
    <name type="scientific">Escallonia herrerae</name>
    <dbReference type="NCBI Taxonomy" id="1293975"/>
    <lineage>
        <taxon>Eukaryota</taxon>
        <taxon>Viridiplantae</taxon>
        <taxon>Streptophyta</taxon>
        <taxon>Embryophyta</taxon>
        <taxon>Tracheophyta</taxon>
        <taxon>Spermatophyta</taxon>
        <taxon>Magnoliopsida</taxon>
        <taxon>eudicotyledons</taxon>
        <taxon>Gunneridae</taxon>
        <taxon>Pentapetalae</taxon>
        <taxon>asterids</taxon>
        <taxon>campanulids</taxon>
        <taxon>Escalloniales</taxon>
        <taxon>Escalloniaceae</taxon>
        <taxon>Escallonia</taxon>
    </lineage>
</organism>
<gene>
    <name evidence="1" type="ORF">RJ639_030758</name>
</gene>
<accession>A0AA89BD80</accession>
<comment type="caution">
    <text evidence="1">The sequence shown here is derived from an EMBL/GenBank/DDBJ whole genome shotgun (WGS) entry which is preliminary data.</text>
</comment>
<reference evidence="1" key="1">
    <citation type="submission" date="2022-12" db="EMBL/GenBank/DDBJ databases">
        <title>Draft genome assemblies for two species of Escallonia (Escalloniales).</title>
        <authorList>
            <person name="Chanderbali A."/>
            <person name="Dervinis C."/>
            <person name="Anghel I."/>
            <person name="Soltis D."/>
            <person name="Soltis P."/>
            <person name="Zapata F."/>
        </authorList>
    </citation>
    <scope>NUCLEOTIDE SEQUENCE</scope>
    <source>
        <strain evidence="1">UCBG64.0493</strain>
        <tissue evidence="1">Leaf</tissue>
    </source>
</reference>
<name>A0AA89BD80_9ASTE</name>
<proteinExistence type="predicted"/>
<dbReference type="Proteomes" id="UP001188597">
    <property type="component" value="Unassembled WGS sequence"/>
</dbReference>
<evidence type="ECO:0000313" key="2">
    <source>
        <dbReference type="Proteomes" id="UP001188597"/>
    </source>
</evidence>
<protein>
    <submittedName>
        <fullName evidence="1">Uncharacterized protein</fullName>
    </submittedName>
</protein>
<dbReference type="AlphaFoldDB" id="A0AA89BD80"/>
<dbReference type="EMBL" id="JAVXUP010000119">
    <property type="protein sequence ID" value="KAK3037575.1"/>
    <property type="molecule type" value="Genomic_DNA"/>
</dbReference>
<sequence>MGEKGKVVVFLSKKKKPELFDRENLVRVLREDKKSDTAFAGWLYFGGPFCSMGIPDSSLLDLIIKVRSWISWGISDQSS</sequence>
<evidence type="ECO:0000313" key="1">
    <source>
        <dbReference type="EMBL" id="KAK3037575.1"/>
    </source>
</evidence>